<feature type="compositionally biased region" description="Basic residues" evidence="1">
    <location>
        <begin position="443"/>
        <end position="452"/>
    </location>
</feature>
<feature type="compositionally biased region" description="Basic and acidic residues" evidence="1">
    <location>
        <begin position="381"/>
        <end position="391"/>
    </location>
</feature>
<evidence type="ECO:0000256" key="1">
    <source>
        <dbReference type="SAM" id="MobiDB-lite"/>
    </source>
</evidence>
<reference evidence="2 3" key="1">
    <citation type="submission" date="2020-06" db="EMBL/GenBank/DDBJ databases">
        <authorList>
            <person name="Li R."/>
            <person name="Bekaert M."/>
        </authorList>
    </citation>
    <scope>NUCLEOTIDE SEQUENCE [LARGE SCALE GENOMIC DNA]</scope>
    <source>
        <strain evidence="3">wild</strain>
    </source>
</reference>
<keyword evidence="3" id="KW-1185">Reference proteome</keyword>
<feature type="compositionally biased region" description="Basic and acidic residues" evidence="1">
    <location>
        <begin position="453"/>
        <end position="464"/>
    </location>
</feature>
<evidence type="ECO:0000313" key="3">
    <source>
        <dbReference type="Proteomes" id="UP000507470"/>
    </source>
</evidence>
<dbReference type="OrthoDB" id="6105739at2759"/>
<feature type="compositionally biased region" description="Basic and acidic residues" evidence="1">
    <location>
        <begin position="405"/>
        <end position="416"/>
    </location>
</feature>
<proteinExistence type="predicted"/>
<gene>
    <name evidence="2" type="ORF">MCOR_42302</name>
</gene>
<dbReference type="EMBL" id="CACVKT020007613">
    <property type="protein sequence ID" value="CAC5408963.1"/>
    <property type="molecule type" value="Genomic_DNA"/>
</dbReference>
<feature type="compositionally biased region" description="Basic residues" evidence="1">
    <location>
        <begin position="534"/>
        <end position="543"/>
    </location>
</feature>
<dbReference type="Proteomes" id="UP000507470">
    <property type="component" value="Unassembled WGS sequence"/>
</dbReference>
<evidence type="ECO:0008006" key="4">
    <source>
        <dbReference type="Google" id="ProtNLM"/>
    </source>
</evidence>
<evidence type="ECO:0000313" key="2">
    <source>
        <dbReference type="EMBL" id="CAC5408963.1"/>
    </source>
</evidence>
<feature type="compositionally biased region" description="Basic residues" evidence="1">
    <location>
        <begin position="472"/>
        <end position="481"/>
    </location>
</feature>
<dbReference type="AlphaFoldDB" id="A0A6J8DJZ0"/>
<organism evidence="2 3">
    <name type="scientific">Mytilus coruscus</name>
    <name type="common">Sea mussel</name>
    <dbReference type="NCBI Taxonomy" id="42192"/>
    <lineage>
        <taxon>Eukaryota</taxon>
        <taxon>Metazoa</taxon>
        <taxon>Spiralia</taxon>
        <taxon>Lophotrochozoa</taxon>
        <taxon>Mollusca</taxon>
        <taxon>Bivalvia</taxon>
        <taxon>Autobranchia</taxon>
        <taxon>Pteriomorphia</taxon>
        <taxon>Mytilida</taxon>
        <taxon>Mytiloidea</taxon>
        <taxon>Mytilidae</taxon>
        <taxon>Mytilinae</taxon>
        <taxon>Mytilus</taxon>
    </lineage>
</organism>
<sequence>MTSYELFNPDSIEFKKRHLTDLTFWKHYAEEKAAYYDLLSKKIIKTTNEYRKKLVKIDGYKVSEDRWLQRFVHIIASEDRWLQRFVHIIASEDRWLQRFVHIIASEDRWLQRFLVEIYGYKGLYILQLVKIDGYKGLYILQLVKIDGYKGLYILQLVKIDGYKDFPLLKSFEAAMTRDEIQAEELRSVASSFSCLSRDLQSEIDSISTSEYEKEAAAFRKLVKIHSKALRETESDRDKINHVAFKLERMVTNPCKNEKYNSIKQLLDSTIARYNTNKEGELLLRAKFISKSEELKKLWKEEEKERLDVLLKGWKHCLTAENQLKHKHQGHGDRALKIADNIYNGDVCTDLANMRVSSCKYRDFEDSSTLVNKAAKHLDTGEKLNTTEETAKLHGKSRCKSTVGTNEKKNNTEDKHCKSLTLLQTPRANTSRENNRAATLPARERHKTNRRRDRQLAHSHDKDDSQYEITRCRQPKKSHAHATYHPDELQYTEIQDLSKEDNNTSDDENLSDLGDKGLKNGKAKKGKESGDGIKTTKHSKKKVYARVIPQMRQTEDTGHVVSHHDDSNEVSIDSSDDNSTFTDSGSVASTDHFSFVEREGVTAEATATTIKGHLVPPPDSATFSYLSAFEILDLREVSTRRLNVYLHLIATEMYKSNDHGTFSLKKGESVIIMQTPTTDGLAFGYKKIRLNTKKKYGLFPVYLTKIDYSVDQNLENILRIKQ</sequence>
<feature type="compositionally biased region" description="Low complexity" evidence="1">
    <location>
        <begin position="570"/>
        <end position="582"/>
    </location>
</feature>
<feature type="region of interest" description="Disordered" evidence="1">
    <location>
        <begin position="381"/>
        <end position="582"/>
    </location>
</feature>
<accession>A0A6J8DJZ0</accession>
<feature type="compositionally biased region" description="Basic and acidic residues" evidence="1">
    <location>
        <begin position="552"/>
        <end position="566"/>
    </location>
</feature>
<protein>
    <recommendedName>
        <fullName evidence="4">SH3 domain-containing protein</fullName>
    </recommendedName>
</protein>
<name>A0A6J8DJZ0_MYTCO</name>
<feature type="compositionally biased region" description="Polar residues" evidence="1">
    <location>
        <begin position="420"/>
        <end position="431"/>
    </location>
</feature>